<dbReference type="EMBL" id="HBGA01147912">
    <property type="protein sequence ID" value="CAD9042848.1"/>
    <property type="molecule type" value="Transcribed_RNA"/>
</dbReference>
<dbReference type="PANTHER" id="PTHR34258:SF1">
    <property type="entry name" value="ARMADILLO-LIKE HELICAL DOMAIN CONTAINING PROTEIN 1"/>
    <property type="match status" value="1"/>
</dbReference>
<gene>
    <name evidence="2" type="ORF">EGYM00392_LOCUS54025</name>
</gene>
<dbReference type="PANTHER" id="PTHR34258">
    <property type="entry name" value="ARMADILLO-LIKE HELICAL DOMAIN CONTAINING PROTEIN 1"/>
    <property type="match status" value="1"/>
</dbReference>
<protein>
    <submittedName>
        <fullName evidence="2">Uncharacterized protein</fullName>
    </submittedName>
</protein>
<dbReference type="InterPro" id="IPR041090">
    <property type="entry name" value="DUF5578"/>
</dbReference>
<dbReference type="AlphaFoldDB" id="A0A7S1JGK4"/>
<sequence>MPPRSTHDVLAQWDKGNRAKRISILTALINAHRNCSGPDIERDLGPATLLLFTRITAWLRLTYQLGYELSVQLSAIALFLQGQRFLSNFLEVGGIPTIIDLQSMPNLKGPDKQNALLLLIHIANSGRVYREMICDGAGTDLLVQGMLNEERPQVLELYGSLFMALGQANPRKSSLVHAALVYIMLEAGEAACLTAATTLRSLQMTKQYHTVNRDLGVTFPSITATHANRKVTTAGGSEPRVNVTMPPSARGAASVAAGIPAEEQAGNALLQALFRLLQSPSLKLRFEGVELVTIASYNADLIHRIANTLINKLEEPPQPFLAEDDDESSTSPHQRQQASCARVLGRIMCEEDVQEVRKPNPDPQLRPEIACFIDQRAVGLTLLRLLRQSAVKDIDTQRECAVALQQIIRFEYRFPEMVAQIKQQTGSELFQLMSTCPDLDLDDIRRLRHHLEEQALPSPPAATTEEYVETEAAPAMDSMTGEAGVVAA</sequence>
<organism evidence="2">
    <name type="scientific">Eutreptiella gymnastica</name>
    <dbReference type="NCBI Taxonomy" id="73025"/>
    <lineage>
        <taxon>Eukaryota</taxon>
        <taxon>Discoba</taxon>
        <taxon>Euglenozoa</taxon>
        <taxon>Euglenida</taxon>
        <taxon>Spirocuta</taxon>
        <taxon>Euglenophyceae</taxon>
        <taxon>Eutreptiales</taxon>
        <taxon>Eutreptiaceae</taxon>
        <taxon>Eutreptiella</taxon>
    </lineage>
</organism>
<dbReference type="Gene3D" id="1.25.10.10">
    <property type="entry name" value="Leucine-rich Repeat Variant"/>
    <property type="match status" value="1"/>
</dbReference>
<feature type="region of interest" description="Disordered" evidence="1">
    <location>
        <begin position="316"/>
        <end position="336"/>
    </location>
</feature>
<evidence type="ECO:0000313" key="2">
    <source>
        <dbReference type="EMBL" id="CAD9042848.1"/>
    </source>
</evidence>
<evidence type="ECO:0000256" key="1">
    <source>
        <dbReference type="SAM" id="MobiDB-lite"/>
    </source>
</evidence>
<dbReference type="InterPro" id="IPR011989">
    <property type="entry name" value="ARM-like"/>
</dbReference>
<dbReference type="InterPro" id="IPR016024">
    <property type="entry name" value="ARM-type_fold"/>
</dbReference>
<dbReference type="SUPFAM" id="SSF48371">
    <property type="entry name" value="ARM repeat"/>
    <property type="match status" value="1"/>
</dbReference>
<name>A0A7S1JGK4_9EUGL</name>
<dbReference type="Pfam" id="PF17741">
    <property type="entry name" value="DUF5578"/>
    <property type="match status" value="1"/>
</dbReference>
<reference evidence="2" key="1">
    <citation type="submission" date="2021-01" db="EMBL/GenBank/DDBJ databases">
        <authorList>
            <person name="Corre E."/>
            <person name="Pelletier E."/>
            <person name="Niang G."/>
            <person name="Scheremetjew M."/>
            <person name="Finn R."/>
            <person name="Kale V."/>
            <person name="Holt S."/>
            <person name="Cochrane G."/>
            <person name="Meng A."/>
            <person name="Brown T."/>
            <person name="Cohen L."/>
        </authorList>
    </citation>
    <scope>NUCLEOTIDE SEQUENCE</scope>
    <source>
        <strain evidence="2">NIES-381</strain>
    </source>
</reference>
<accession>A0A7S1JGK4</accession>
<proteinExistence type="predicted"/>